<sequence length="86" mass="9913">MTVFEIQCSIHLFYEKRGVGRLRLCRPPGYLKDIKSPLPSTWGVPMCTAIWFSSTIDNTFFMFVNFCAGLETVRDFQQSTLHKCAQ</sequence>
<organism evidence="1 2">
    <name type="scientific">Ascaris lumbricoides</name>
    <name type="common">Giant roundworm</name>
    <dbReference type="NCBI Taxonomy" id="6252"/>
    <lineage>
        <taxon>Eukaryota</taxon>
        <taxon>Metazoa</taxon>
        <taxon>Ecdysozoa</taxon>
        <taxon>Nematoda</taxon>
        <taxon>Chromadorea</taxon>
        <taxon>Rhabditida</taxon>
        <taxon>Spirurina</taxon>
        <taxon>Ascaridomorpha</taxon>
        <taxon>Ascaridoidea</taxon>
        <taxon>Ascarididae</taxon>
        <taxon>Ascaris</taxon>
    </lineage>
</organism>
<dbReference type="AlphaFoldDB" id="A0A0M3IAM8"/>
<accession>A0A0M3IAM8</accession>
<reference evidence="2" key="1">
    <citation type="submission" date="2017-02" db="UniProtKB">
        <authorList>
            <consortium name="WormBaseParasite"/>
        </authorList>
    </citation>
    <scope>IDENTIFICATION</scope>
</reference>
<name>A0A0M3IAM8_ASCLU</name>
<keyword evidence="1" id="KW-1185">Reference proteome</keyword>
<dbReference type="Proteomes" id="UP000036681">
    <property type="component" value="Unplaced"/>
</dbReference>
<evidence type="ECO:0000313" key="2">
    <source>
        <dbReference type="WBParaSite" id="ALUE_0001465601-mRNA-1"/>
    </source>
</evidence>
<evidence type="ECO:0000313" key="1">
    <source>
        <dbReference type="Proteomes" id="UP000036681"/>
    </source>
</evidence>
<protein>
    <submittedName>
        <fullName evidence="2">Uncharacterized protein</fullName>
    </submittedName>
</protein>
<proteinExistence type="predicted"/>
<dbReference type="WBParaSite" id="ALUE_0001465601-mRNA-1">
    <property type="protein sequence ID" value="ALUE_0001465601-mRNA-1"/>
    <property type="gene ID" value="ALUE_0001465601"/>
</dbReference>